<evidence type="ECO:0000256" key="3">
    <source>
        <dbReference type="ARBA" id="ARBA00022989"/>
    </source>
</evidence>
<name>A0A165N3A5_9AGAM</name>
<keyword evidence="4 6" id="KW-0472">Membrane</keyword>
<proteinExistence type="predicted"/>
<gene>
    <name evidence="7" type="ORF">NEOLEDRAFT_1078491</name>
</gene>
<keyword evidence="3 6" id="KW-1133">Transmembrane helix</keyword>
<dbReference type="OrthoDB" id="10003116at2759"/>
<evidence type="ECO:0000256" key="6">
    <source>
        <dbReference type="SAM" id="Phobius"/>
    </source>
</evidence>
<feature type="transmembrane region" description="Helical" evidence="6">
    <location>
        <begin position="339"/>
        <end position="360"/>
    </location>
</feature>
<dbReference type="GO" id="GO:0006511">
    <property type="term" value="P:ubiquitin-dependent protein catabolic process"/>
    <property type="evidence" value="ECO:0007669"/>
    <property type="project" value="TreeGrafter"/>
</dbReference>
<feature type="compositionally biased region" description="Pro residues" evidence="5">
    <location>
        <begin position="78"/>
        <end position="87"/>
    </location>
</feature>
<protein>
    <recommendedName>
        <fullName evidence="9">Metal homeostatis protein bsd2</fullName>
    </recommendedName>
</protein>
<organism evidence="7 8">
    <name type="scientific">Neolentinus lepideus HHB14362 ss-1</name>
    <dbReference type="NCBI Taxonomy" id="1314782"/>
    <lineage>
        <taxon>Eukaryota</taxon>
        <taxon>Fungi</taxon>
        <taxon>Dikarya</taxon>
        <taxon>Basidiomycota</taxon>
        <taxon>Agaricomycotina</taxon>
        <taxon>Agaricomycetes</taxon>
        <taxon>Gloeophyllales</taxon>
        <taxon>Gloeophyllaceae</taxon>
        <taxon>Neolentinus</taxon>
    </lineage>
</organism>
<dbReference type="GO" id="GO:0048471">
    <property type="term" value="C:perinuclear region of cytoplasm"/>
    <property type="evidence" value="ECO:0007669"/>
    <property type="project" value="TreeGrafter"/>
</dbReference>
<dbReference type="AlphaFoldDB" id="A0A165N3A5"/>
<dbReference type="InterPro" id="IPR019325">
    <property type="entry name" value="NEDD4/Bsd2"/>
</dbReference>
<evidence type="ECO:0000256" key="5">
    <source>
        <dbReference type="SAM" id="MobiDB-lite"/>
    </source>
</evidence>
<accession>A0A165N3A5</accession>
<evidence type="ECO:0000256" key="1">
    <source>
        <dbReference type="ARBA" id="ARBA00004141"/>
    </source>
</evidence>
<dbReference type="GO" id="GO:0030001">
    <property type="term" value="P:metal ion transport"/>
    <property type="evidence" value="ECO:0007669"/>
    <property type="project" value="InterPro"/>
</dbReference>
<dbReference type="GO" id="GO:0007034">
    <property type="term" value="P:vacuolar transport"/>
    <property type="evidence" value="ECO:0007669"/>
    <property type="project" value="InterPro"/>
</dbReference>
<reference evidence="7 8" key="1">
    <citation type="journal article" date="2016" name="Mol. Biol. Evol.">
        <title>Comparative Genomics of Early-Diverging Mushroom-Forming Fungi Provides Insights into the Origins of Lignocellulose Decay Capabilities.</title>
        <authorList>
            <person name="Nagy L.G."/>
            <person name="Riley R."/>
            <person name="Tritt A."/>
            <person name="Adam C."/>
            <person name="Daum C."/>
            <person name="Floudas D."/>
            <person name="Sun H."/>
            <person name="Yadav J.S."/>
            <person name="Pangilinan J."/>
            <person name="Larsson K.H."/>
            <person name="Matsuura K."/>
            <person name="Barry K."/>
            <person name="Labutti K."/>
            <person name="Kuo R."/>
            <person name="Ohm R.A."/>
            <person name="Bhattacharya S.S."/>
            <person name="Shirouzu T."/>
            <person name="Yoshinaga Y."/>
            <person name="Martin F.M."/>
            <person name="Grigoriev I.V."/>
            <person name="Hibbett D.S."/>
        </authorList>
    </citation>
    <scope>NUCLEOTIDE SEQUENCE [LARGE SCALE GENOMIC DNA]</scope>
    <source>
        <strain evidence="7 8">HHB14362 ss-1</strain>
    </source>
</reference>
<dbReference type="PANTHER" id="PTHR13396">
    <property type="entry name" value="NEDD4 FAMILY INTERACTING PROTEIN 1/2"/>
    <property type="match status" value="1"/>
</dbReference>
<evidence type="ECO:0000313" key="8">
    <source>
        <dbReference type="Proteomes" id="UP000076761"/>
    </source>
</evidence>
<evidence type="ECO:0008006" key="9">
    <source>
        <dbReference type="Google" id="ProtNLM"/>
    </source>
</evidence>
<feature type="compositionally biased region" description="Acidic residues" evidence="5">
    <location>
        <begin position="19"/>
        <end position="34"/>
    </location>
</feature>
<dbReference type="InParanoid" id="A0A165N3A5"/>
<evidence type="ECO:0000256" key="4">
    <source>
        <dbReference type="ARBA" id="ARBA00023136"/>
    </source>
</evidence>
<sequence length="434" mass="47334">MPGGYAPLPNLRSAPDAEREMDDAFESDGEEDQNLAEIRPLTSGYNNTHHASHAEDDGTSHDILNAPGGYDFERDYDFPPPGSPPAPAARALPNDLGNTNGVIPTSVVRPPLPRQSFVRRAVGALLPSHYIRVPTEPGYVRPVGAGIENDGVFANVVAKPSRGVEVQGDDGNMYVVPEEAQKETPPSYEAARLDAAPPYWETTVHAPAALDGSDMIVNDLPTGSMLQFAANFFTSFFFQFPGFLLTYLLHTTHAAKFGSRAGLGLTLIQFGFYSRTQRMEMGDSGSGSESLLLGHDSEGWSSETIPDASNATMSIGNATMPDDTIVYNGAFSSIPSRDWLAFILMTLGWMLLLTSTLGFWRVKRWERSIRSASQPQALTPDELEHDRAVRQNLENVFGIPLDQQNAEDRQLAISPEALAAEERLTRDLRQAGLL</sequence>
<evidence type="ECO:0000256" key="2">
    <source>
        <dbReference type="ARBA" id="ARBA00022692"/>
    </source>
</evidence>
<dbReference type="GO" id="GO:0016020">
    <property type="term" value="C:membrane"/>
    <property type="evidence" value="ECO:0007669"/>
    <property type="project" value="UniProtKB-SubCell"/>
</dbReference>
<dbReference type="EMBL" id="KV425649">
    <property type="protein sequence ID" value="KZT19119.1"/>
    <property type="molecule type" value="Genomic_DNA"/>
</dbReference>
<dbReference type="STRING" id="1314782.A0A165N3A5"/>
<dbReference type="GO" id="GO:0005794">
    <property type="term" value="C:Golgi apparatus"/>
    <property type="evidence" value="ECO:0007669"/>
    <property type="project" value="TreeGrafter"/>
</dbReference>
<dbReference type="FunCoup" id="A0A165N3A5">
    <property type="interactions" value="115"/>
</dbReference>
<feature type="region of interest" description="Disordered" evidence="5">
    <location>
        <begin position="1"/>
        <end position="97"/>
    </location>
</feature>
<dbReference type="GO" id="GO:0031398">
    <property type="term" value="P:positive regulation of protein ubiquitination"/>
    <property type="evidence" value="ECO:0007669"/>
    <property type="project" value="TreeGrafter"/>
</dbReference>
<comment type="subcellular location">
    <subcellularLocation>
        <location evidence="1">Membrane</location>
        <topology evidence="1">Multi-pass membrane protein</topology>
    </subcellularLocation>
</comment>
<dbReference type="GO" id="GO:0005783">
    <property type="term" value="C:endoplasmic reticulum"/>
    <property type="evidence" value="ECO:0007669"/>
    <property type="project" value="TreeGrafter"/>
</dbReference>
<dbReference type="PANTHER" id="PTHR13396:SF5">
    <property type="entry name" value="NEDD4 FAMILY INTERACTING PROTEIN"/>
    <property type="match status" value="1"/>
</dbReference>
<dbReference type="Pfam" id="PF10176">
    <property type="entry name" value="NEDD4_Bsd2"/>
    <property type="match status" value="1"/>
</dbReference>
<keyword evidence="2 6" id="KW-0812">Transmembrane</keyword>
<evidence type="ECO:0000313" key="7">
    <source>
        <dbReference type="EMBL" id="KZT19119.1"/>
    </source>
</evidence>
<dbReference type="CDD" id="cd22212">
    <property type="entry name" value="NDFIP-like"/>
    <property type="match status" value="1"/>
</dbReference>
<dbReference type="Proteomes" id="UP000076761">
    <property type="component" value="Unassembled WGS sequence"/>
</dbReference>
<keyword evidence="8" id="KW-1185">Reference proteome</keyword>